<feature type="signal peptide" evidence="1">
    <location>
        <begin position="1"/>
        <end position="22"/>
    </location>
</feature>
<reference evidence="3" key="1">
    <citation type="journal article" date="2019" name="Int. J. Syst. Evol. Microbiol.">
        <title>The Global Catalogue of Microorganisms (GCM) 10K type strain sequencing project: providing services to taxonomists for standard genome sequencing and annotation.</title>
        <authorList>
            <consortium name="The Broad Institute Genomics Platform"/>
            <consortium name="The Broad Institute Genome Sequencing Center for Infectious Disease"/>
            <person name="Wu L."/>
            <person name="Ma J."/>
        </authorList>
    </citation>
    <scope>NUCLEOTIDE SEQUENCE [LARGE SCALE GENOMIC DNA]</scope>
    <source>
        <strain evidence="3">CGMCC 4.7177</strain>
    </source>
</reference>
<name>A0ABV9B3R5_9ACTN</name>
<dbReference type="Proteomes" id="UP001595839">
    <property type="component" value="Unassembled WGS sequence"/>
</dbReference>
<proteinExistence type="predicted"/>
<sequence>MRRTTRKLRAAVLAAVSATLLAGTVALAPGAGAVTPDRASAPYNCGQWGLSDAEFTATQLGTSATITVTLPSITVPLPVQADSLTSTLQLARTDGSWPIAFTGPLANPTLTVGDPLTVGPLHAWVTPGDILDSWGTGSQLRIQIWGLTIICSPRAPLFPGPFVF</sequence>
<evidence type="ECO:0000313" key="2">
    <source>
        <dbReference type="EMBL" id="MFC4505221.1"/>
    </source>
</evidence>
<feature type="chain" id="PRO_5047224965" evidence="1">
    <location>
        <begin position="23"/>
        <end position="164"/>
    </location>
</feature>
<comment type="caution">
    <text evidence="2">The sequence shown here is derived from an EMBL/GenBank/DDBJ whole genome shotgun (WGS) entry which is preliminary data.</text>
</comment>
<accession>A0ABV9B3R5</accession>
<organism evidence="2 3">
    <name type="scientific">Streptomyces vulcanius</name>
    <dbReference type="NCBI Taxonomy" id="1441876"/>
    <lineage>
        <taxon>Bacteria</taxon>
        <taxon>Bacillati</taxon>
        <taxon>Actinomycetota</taxon>
        <taxon>Actinomycetes</taxon>
        <taxon>Kitasatosporales</taxon>
        <taxon>Streptomycetaceae</taxon>
        <taxon>Streptomyces</taxon>
    </lineage>
</organism>
<dbReference type="EMBL" id="JBHSFK010000032">
    <property type="protein sequence ID" value="MFC4505221.1"/>
    <property type="molecule type" value="Genomic_DNA"/>
</dbReference>
<evidence type="ECO:0000313" key="3">
    <source>
        <dbReference type="Proteomes" id="UP001595839"/>
    </source>
</evidence>
<gene>
    <name evidence="2" type="ORF">ACFPIH_38065</name>
</gene>
<dbReference type="RefSeq" id="WP_381184184.1">
    <property type="nucleotide sequence ID" value="NZ_JBHSFK010000032.1"/>
</dbReference>
<protein>
    <submittedName>
        <fullName evidence="2">Uncharacterized protein</fullName>
    </submittedName>
</protein>
<keyword evidence="3" id="KW-1185">Reference proteome</keyword>
<evidence type="ECO:0000256" key="1">
    <source>
        <dbReference type="SAM" id="SignalP"/>
    </source>
</evidence>
<keyword evidence="1" id="KW-0732">Signal</keyword>